<protein>
    <submittedName>
        <fullName evidence="2">Uncharacterized protein</fullName>
    </submittedName>
</protein>
<reference evidence="2 3" key="1">
    <citation type="journal article" date="2019" name="Front. Genet.">
        <title>Whole-Genome Sequencing of the Opportunistic Yeast Pathogen Candida inconspicua Uncovers Its Hybrid Origin.</title>
        <authorList>
            <person name="Mixao V."/>
            <person name="Hansen A.P."/>
            <person name="Saus E."/>
            <person name="Boekhout T."/>
            <person name="Lass-Florl C."/>
            <person name="Gabaldon T."/>
        </authorList>
    </citation>
    <scope>NUCLEOTIDE SEQUENCE [LARGE SCALE GENOMIC DNA]</scope>
    <source>
        <strain evidence="2 3">CBS 180</strain>
    </source>
</reference>
<dbReference type="GO" id="GO:0070628">
    <property type="term" value="F:proteasome binding"/>
    <property type="evidence" value="ECO:0007669"/>
    <property type="project" value="InterPro"/>
</dbReference>
<dbReference type="PANTHER" id="PTHR42342:SF1">
    <property type="entry name" value="STATIONARY PHASE PROTEIN 5"/>
    <property type="match status" value="1"/>
</dbReference>
<proteinExistence type="predicted"/>
<dbReference type="OrthoDB" id="416253at2759"/>
<keyword evidence="3" id="KW-1185">Reference proteome</keyword>
<dbReference type="STRING" id="52247.A0A4T0X5Q8"/>
<evidence type="ECO:0000313" key="3">
    <source>
        <dbReference type="Proteomes" id="UP000307173"/>
    </source>
</evidence>
<accession>A0A4T0X5Q8</accession>
<evidence type="ECO:0000256" key="1">
    <source>
        <dbReference type="SAM" id="MobiDB-lite"/>
    </source>
</evidence>
<sequence length="367" mass="41149">MIPRTLRELLQASKRTAREIRQTLEDVGELLREGQQAQPVRVPVRPSSQHPLARKSASRRNFSTFNATSASNLASSTLKFRFANFNSTSPLKRALFTNFSSFRSAYRPFNGGIGKGLFSCFPKHNARSFSTFSPNAAHQIVENLSQNVRMFFLKGGKLSKDMLNNNSASTSPYQLANESSAEHDLKLASRFSDVKHDSGCIIEFDFSAPLYVPEAGIFDDESSLNLQTIFESNMKHQTKIMNDITMFKEKIGSTSFKFNKGKNRLRFYCPNCDVIKMELLLKENGISTGIVYKNDEIDDQNQVSTPVDLDTPELLSPSSSEYSDYSNIDSDIISSADSLVENDYYFIVRSGEESNILSTSEEYAVLA</sequence>
<dbReference type="GO" id="GO:0043248">
    <property type="term" value="P:proteasome assembly"/>
    <property type="evidence" value="ECO:0007669"/>
    <property type="project" value="TreeGrafter"/>
</dbReference>
<gene>
    <name evidence="2" type="ORF">CANINC_001109</name>
</gene>
<dbReference type="AlphaFoldDB" id="A0A4T0X5Q8"/>
<dbReference type="PANTHER" id="PTHR42342">
    <property type="entry name" value="STATIONARY PHASE PROTEIN 5"/>
    <property type="match status" value="1"/>
</dbReference>
<organism evidence="2 3">
    <name type="scientific">Pichia inconspicua</name>
    <dbReference type="NCBI Taxonomy" id="52247"/>
    <lineage>
        <taxon>Eukaryota</taxon>
        <taxon>Fungi</taxon>
        <taxon>Dikarya</taxon>
        <taxon>Ascomycota</taxon>
        <taxon>Saccharomycotina</taxon>
        <taxon>Pichiomycetes</taxon>
        <taxon>Pichiales</taxon>
        <taxon>Pichiaceae</taxon>
        <taxon>Pichia</taxon>
    </lineage>
</organism>
<dbReference type="Proteomes" id="UP000307173">
    <property type="component" value="Unassembled WGS sequence"/>
</dbReference>
<dbReference type="EMBL" id="SELW01000165">
    <property type="protein sequence ID" value="TID30322.1"/>
    <property type="molecule type" value="Genomic_DNA"/>
</dbReference>
<evidence type="ECO:0000313" key="2">
    <source>
        <dbReference type="EMBL" id="TID30322.1"/>
    </source>
</evidence>
<name>A0A4T0X5Q8_9ASCO</name>
<feature type="region of interest" description="Disordered" evidence="1">
    <location>
        <begin position="32"/>
        <end position="59"/>
    </location>
</feature>
<comment type="caution">
    <text evidence="2">The sequence shown here is derived from an EMBL/GenBank/DDBJ whole genome shotgun (WGS) entry which is preliminary data.</text>
</comment>
<dbReference type="InterPro" id="IPR038816">
    <property type="entry name" value="Stationary_phase_5"/>
</dbReference>